<keyword evidence="4" id="KW-1185">Reference proteome</keyword>
<dbReference type="SUPFAM" id="SSF102405">
    <property type="entry name" value="MCP/YpsA-like"/>
    <property type="match status" value="1"/>
</dbReference>
<sequence length="321" mass="34695">MNIVDALVIKRLMHVGDETVLYILKFSAYSGVATLEELAHHSSNLRISNGKSRATLESFLDTGNFQALRDEVQAEIDSFKNKGVEIVLFGTKTYPISLYGLPKPPPFLYCKGNLNLLDNRLSLAVVGTRENTPKGETITIKTIQKFATYGFTIVSGLALGIDTIAHRAALDAKAPTISVLVDVESISPASNRELAKEILDRGGLLVAENAPGTKAIPAFFAKRDRIQAGLSTAVFAIETSINGGTMHAIKSAISMMRPVFVPDAHKAKYPDLTIKAISGTQQLVDEGRAIPYTSESYEDIRLQLLDIASSFGSLKENGGLL</sequence>
<evidence type="ECO:0000313" key="3">
    <source>
        <dbReference type="EMBL" id="SNX45098.1"/>
    </source>
</evidence>
<reference evidence="4" key="1">
    <citation type="submission" date="2016-06" db="EMBL/GenBank/DDBJ databases">
        <authorList>
            <person name="Rodrigo-Torres L."/>
            <person name="Arahal R.D."/>
            <person name="Lucena T."/>
        </authorList>
    </citation>
    <scope>NUCLEOTIDE SEQUENCE [LARGE SCALE GENOMIC DNA]</scope>
    <source>
        <strain evidence="4">CECT8203</strain>
    </source>
</reference>
<dbReference type="GO" id="GO:0009294">
    <property type="term" value="P:DNA-mediated transformation"/>
    <property type="evidence" value="ECO:0007669"/>
    <property type="project" value="InterPro"/>
</dbReference>
<protein>
    <recommendedName>
        <fullName evidence="2">Smf/DprA SLOG domain-containing protein</fullName>
    </recommendedName>
</protein>
<comment type="similarity">
    <text evidence="1">Belongs to the DprA/Smf family.</text>
</comment>
<evidence type="ECO:0000313" key="4">
    <source>
        <dbReference type="Proteomes" id="UP000219336"/>
    </source>
</evidence>
<dbReference type="Gene3D" id="3.40.50.450">
    <property type="match status" value="1"/>
</dbReference>
<dbReference type="InterPro" id="IPR003488">
    <property type="entry name" value="DprA"/>
</dbReference>
<dbReference type="EMBL" id="OANU01000002">
    <property type="protein sequence ID" value="SNX45098.1"/>
    <property type="molecule type" value="Genomic_DNA"/>
</dbReference>
<feature type="domain" description="Smf/DprA SLOG" evidence="2">
    <location>
        <begin position="86"/>
        <end position="294"/>
    </location>
</feature>
<gene>
    <name evidence="3" type="ORF">VTH8203_00091</name>
</gene>
<organism evidence="3 4">
    <name type="scientific">Vibrio thalassae</name>
    <dbReference type="NCBI Taxonomy" id="1243014"/>
    <lineage>
        <taxon>Bacteria</taxon>
        <taxon>Pseudomonadati</taxon>
        <taxon>Pseudomonadota</taxon>
        <taxon>Gammaproteobacteria</taxon>
        <taxon>Vibrionales</taxon>
        <taxon>Vibrionaceae</taxon>
        <taxon>Vibrio</taxon>
    </lineage>
</organism>
<proteinExistence type="inferred from homology"/>
<dbReference type="AlphaFoldDB" id="A0A240E8M2"/>
<dbReference type="PANTHER" id="PTHR43022:SF1">
    <property type="entry name" value="PROTEIN SMF"/>
    <property type="match status" value="1"/>
</dbReference>
<accession>A0A240E8M2</accession>
<dbReference type="RefSeq" id="WP_244181123.1">
    <property type="nucleotide sequence ID" value="NZ_JBHSII010000001.1"/>
</dbReference>
<evidence type="ECO:0000256" key="1">
    <source>
        <dbReference type="ARBA" id="ARBA00006525"/>
    </source>
</evidence>
<dbReference type="InterPro" id="IPR057666">
    <property type="entry name" value="DrpA_SLOG"/>
</dbReference>
<dbReference type="Proteomes" id="UP000219336">
    <property type="component" value="Unassembled WGS sequence"/>
</dbReference>
<dbReference type="PANTHER" id="PTHR43022">
    <property type="entry name" value="PROTEIN SMF"/>
    <property type="match status" value="1"/>
</dbReference>
<name>A0A240E8M2_9VIBR</name>
<evidence type="ECO:0000259" key="2">
    <source>
        <dbReference type="Pfam" id="PF02481"/>
    </source>
</evidence>
<dbReference type="Pfam" id="PF02481">
    <property type="entry name" value="DNA_processg_A"/>
    <property type="match status" value="1"/>
</dbReference>